<evidence type="ECO:0000313" key="1">
    <source>
        <dbReference type="EMBL" id="KAF7276889.1"/>
    </source>
</evidence>
<evidence type="ECO:0000313" key="2">
    <source>
        <dbReference type="Proteomes" id="UP000625711"/>
    </source>
</evidence>
<name>A0A834IBU5_RHYFE</name>
<gene>
    <name evidence="1" type="ORF">GWI33_009681</name>
</gene>
<dbReference type="AlphaFoldDB" id="A0A834IBU5"/>
<dbReference type="EMBL" id="JAACXV010005161">
    <property type="protein sequence ID" value="KAF7276889.1"/>
    <property type="molecule type" value="Genomic_DNA"/>
</dbReference>
<keyword evidence="2" id="KW-1185">Reference proteome</keyword>
<organism evidence="1 2">
    <name type="scientific">Rhynchophorus ferrugineus</name>
    <name type="common">Red palm weevil</name>
    <name type="synonym">Curculio ferrugineus</name>
    <dbReference type="NCBI Taxonomy" id="354439"/>
    <lineage>
        <taxon>Eukaryota</taxon>
        <taxon>Metazoa</taxon>
        <taxon>Ecdysozoa</taxon>
        <taxon>Arthropoda</taxon>
        <taxon>Hexapoda</taxon>
        <taxon>Insecta</taxon>
        <taxon>Pterygota</taxon>
        <taxon>Neoptera</taxon>
        <taxon>Endopterygota</taxon>
        <taxon>Coleoptera</taxon>
        <taxon>Polyphaga</taxon>
        <taxon>Cucujiformia</taxon>
        <taxon>Curculionidae</taxon>
        <taxon>Dryophthorinae</taxon>
        <taxon>Rhynchophorus</taxon>
    </lineage>
</organism>
<reference evidence="1" key="1">
    <citation type="submission" date="2020-08" db="EMBL/GenBank/DDBJ databases">
        <title>Genome sequencing and assembly of the red palm weevil Rhynchophorus ferrugineus.</title>
        <authorList>
            <person name="Dias G.B."/>
            <person name="Bergman C.M."/>
            <person name="Manee M."/>
        </authorList>
    </citation>
    <scope>NUCLEOTIDE SEQUENCE</scope>
    <source>
        <strain evidence="1">AA-2017</strain>
        <tissue evidence="1">Whole larva</tissue>
    </source>
</reference>
<proteinExistence type="predicted"/>
<sequence>MKRSMATTERSITLYALKYELYTKSLERIRRKFAKSNLGGVNYGYRGTTSAGGIYFQASAGEMDTPSHVLLTYAQSGKRREGVTGSKTVESNVALANQELRSKERYYKYDEGQQ</sequence>
<protein>
    <submittedName>
        <fullName evidence="1">Uncharacterized protein</fullName>
    </submittedName>
</protein>
<dbReference type="Proteomes" id="UP000625711">
    <property type="component" value="Unassembled WGS sequence"/>
</dbReference>
<accession>A0A834IBU5</accession>
<comment type="caution">
    <text evidence="1">The sequence shown here is derived from an EMBL/GenBank/DDBJ whole genome shotgun (WGS) entry which is preliminary data.</text>
</comment>